<gene>
    <name evidence="11" type="ORF">TrVE_jg1798</name>
</gene>
<evidence type="ECO:0000256" key="3">
    <source>
        <dbReference type="ARBA" id="ARBA00022490"/>
    </source>
</evidence>
<feature type="region of interest" description="Disordered" evidence="10">
    <location>
        <begin position="167"/>
        <end position="197"/>
    </location>
</feature>
<keyword evidence="4" id="KW-0396">Initiation factor</keyword>
<feature type="region of interest" description="Disordered" evidence="10">
    <location>
        <begin position="216"/>
        <end position="237"/>
    </location>
</feature>
<feature type="compositionally biased region" description="Polar residues" evidence="10">
    <location>
        <begin position="176"/>
        <end position="197"/>
    </location>
</feature>
<dbReference type="GO" id="GO:0005851">
    <property type="term" value="C:eukaryotic translation initiation factor 2B complex"/>
    <property type="evidence" value="ECO:0007669"/>
    <property type="project" value="TreeGrafter"/>
</dbReference>
<dbReference type="PANTHER" id="PTHR45859:SF1">
    <property type="entry name" value="TRANSLATION INITIATION FACTOR EIF-2B SUBUNIT BETA"/>
    <property type="match status" value="1"/>
</dbReference>
<protein>
    <recommendedName>
        <fullName evidence="6">Translation initiation factor eIF2B subunit beta</fullName>
    </recommendedName>
    <alternativeName>
        <fullName evidence="7">eIF2B GDP-GTP exchange factor subunit beta</fullName>
    </alternativeName>
</protein>
<evidence type="ECO:0000256" key="10">
    <source>
        <dbReference type="SAM" id="MobiDB-lite"/>
    </source>
</evidence>
<evidence type="ECO:0000256" key="5">
    <source>
        <dbReference type="ARBA" id="ARBA00022917"/>
    </source>
</evidence>
<dbReference type="GO" id="GO:0003743">
    <property type="term" value="F:translation initiation factor activity"/>
    <property type="evidence" value="ECO:0007669"/>
    <property type="project" value="UniProtKB-KW"/>
</dbReference>
<comment type="subcellular location">
    <subcellularLocation>
        <location evidence="1">Cytoplasm</location>
        <location evidence="1">Cytosol</location>
    </subcellularLocation>
</comment>
<dbReference type="GO" id="GO:0005829">
    <property type="term" value="C:cytosol"/>
    <property type="evidence" value="ECO:0007669"/>
    <property type="project" value="UniProtKB-SubCell"/>
</dbReference>
<dbReference type="InterPro" id="IPR042529">
    <property type="entry name" value="IF_2B-like_C"/>
</dbReference>
<name>A0A9W7C5K2_9STRA</name>
<reference evidence="12" key="1">
    <citation type="journal article" date="2023" name="Commun. Biol.">
        <title>Genome analysis of Parmales, the sister group of diatoms, reveals the evolutionary specialization of diatoms from phago-mixotrophs to photoautotrophs.</title>
        <authorList>
            <person name="Ban H."/>
            <person name="Sato S."/>
            <person name="Yoshikawa S."/>
            <person name="Yamada K."/>
            <person name="Nakamura Y."/>
            <person name="Ichinomiya M."/>
            <person name="Sato N."/>
            <person name="Blanc-Mathieu R."/>
            <person name="Endo H."/>
            <person name="Kuwata A."/>
            <person name="Ogata H."/>
        </authorList>
    </citation>
    <scope>NUCLEOTIDE SEQUENCE [LARGE SCALE GENOMIC DNA]</scope>
    <source>
        <strain evidence="12">NIES 3699</strain>
    </source>
</reference>
<evidence type="ECO:0000256" key="9">
    <source>
        <dbReference type="RuleBase" id="RU003814"/>
    </source>
</evidence>
<keyword evidence="3" id="KW-0963">Cytoplasm</keyword>
<dbReference type="PANTHER" id="PTHR45859">
    <property type="entry name" value="TRANSLATION INITIATION FACTOR EIF-2B SUBUNIT BETA"/>
    <property type="match status" value="1"/>
</dbReference>
<dbReference type="Proteomes" id="UP001165160">
    <property type="component" value="Unassembled WGS sequence"/>
</dbReference>
<comment type="subunit">
    <text evidence="8">Component of the translation initiation factor 2B (eIF2B) complex which is a heterodecamer of two sets of five different subunits: alpha, beta, gamma, delta and epsilon. Subunits alpha, beta and delta comprise a regulatory subcomplex and subunits epsilon and gamma comprise a catalytic subcomplex. Within the complex, the hexameric regulatory complex resides at the center, with the two heterodimeric catalytic subcomplexes bound on opposite sides.</text>
</comment>
<feature type="region of interest" description="Disordered" evidence="10">
    <location>
        <begin position="41"/>
        <end position="76"/>
    </location>
</feature>
<evidence type="ECO:0000256" key="4">
    <source>
        <dbReference type="ARBA" id="ARBA00022540"/>
    </source>
</evidence>
<proteinExistence type="inferred from homology"/>
<comment type="caution">
    <text evidence="11">The sequence shown here is derived from an EMBL/GenBank/DDBJ whole genome shotgun (WGS) entry which is preliminary data.</text>
</comment>
<organism evidence="11 12">
    <name type="scientific">Triparma verrucosa</name>
    <dbReference type="NCBI Taxonomy" id="1606542"/>
    <lineage>
        <taxon>Eukaryota</taxon>
        <taxon>Sar</taxon>
        <taxon>Stramenopiles</taxon>
        <taxon>Ochrophyta</taxon>
        <taxon>Bolidophyceae</taxon>
        <taxon>Parmales</taxon>
        <taxon>Triparmaceae</taxon>
        <taxon>Triparma</taxon>
    </lineage>
</organism>
<evidence type="ECO:0000313" key="12">
    <source>
        <dbReference type="Proteomes" id="UP001165160"/>
    </source>
</evidence>
<evidence type="ECO:0000313" key="11">
    <source>
        <dbReference type="EMBL" id="GMH99594.1"/>
    </source>
</evidence>
<feature type="compositionally biased region" description="Basic and acidic residues" evidence="10">
    <location>
        <begin position="63"/>
        <end position="76"/>
    </location>
</feature>
<dbReference type="InterPro" id="IPR000649">
    <property type="entry name" value="IF-2B-related"/>
</dbReference>
<sequence>MPSIYSPTSASLRDYLASHSHLLLALDTFLLSLRLGEFNNPSYSDTPSRPNEIPGSPSFRSTESGELKEETKEGRKVSRSALTLKAMELVRSIVGTTKWTSSGELLIILEALGRLFHSSYAKDPCLSNTIRRLMNLVRTVEEDLKTPQLTPGALSVNTNLPLTTDPGGVPSGALSPPNNISRSTSTPSMTSALISQPQNASTDLLYSNLERFRSDSMAESPEPAGVPVPDGPPNPSNVEGIAKKLPLYFFEYKAEFRQMVMEGFQEVIDDLEEGRREINEQAGLHIHSNEIILTYSLSRTIENFLLHAHQREKRQFHVIIAEGAPHFGGHVMANKLSSKGVRVTVINDSAITALMPRVNLVLLPAHAILANGGVVAPSGSHLCALSALANKVPTVVVSSLTFKLCPMYPHEGQDIMQDFVSPAFLGVGSESDNVDLICPVHDYIPPELIKLFITNVGGVLPSYVYRLLSEVYCVEDPIIFK</sequence>
<accession>A0A9W7C5K2</accession>
<dbReference type="Gene3D" id="3.40.50.10470">
    <property type="entry name" value="Translation initiation factor eif-2b, domain 2"/>
    <property type="match status" value="1"/>
</dbReference>
<dbReference type="Pfam" id="PF01008">
    <property type="entry name" value="IF-2B"/>
    <property type="match status" value="1"/>
</dbReference>
<evidence type="ECO:0000256" key="2">
    <source>
        <dbReference type="ARBA" id="ARBA00007251"/>
    </source>
</evidence>
<dbReference type="InterPro" id="IPR051855">
    <property type="entry name" value="eIF2B_beta_subunit"/>
</dbReference>
<comment type="similarity">
    <text evidence="2 9">Belongs to the eIF-2B alpha/beta/delta subunits family.</text>
</comment>
<dbReference type="SUPFAM" id="SSF100950">
    <property type="entry name" value="NagB/RpiA/CoA transferase-like"/>
    <property type="match status" value="1"/>
</dbReference>
<keyword evidence="12" id="KW-1185">Reference proteome</keyword>
<evidence type="ECO:0000256" key="8">
    <source>
        <dbReference type="ARBA" id="ARBA00046432"/>
    </source>
</evidence>
<dbReference type="EMBL" id="BRXX01000236">
    <property type="protein sequence ID" value="GMH99594.1"/>
    <property type="molecule type" value="Genomic_DNA"/>
</dbReference>
<keyword evidence="5" id="KW-0648">Protein biosynthesis</keyword>
<dbReference type="AlphaFoldDB" id="A0A9W7C5K2"/>
<evidence type="ECO:0000256" key="6">
    <source>
        <dbReference type="ARBA" id="ARBA00044122"/>
    </source>
</evidence>
<dbReference type="InterPro" id="IPR037171">
    <property type="entry name" value="NagB/RpiA_transferase-like"/>
</dbReference>
<evidence type="ECO:0000256" key="7">
    <source>
        <dbReference type="ARBA" id="ARBA00044228"/>
    </source>
</evidence>
<evidence type="ECO:0000256" key="1">
    <source>
        <dbReference type="ARBA" id="ARBA00004514"/>
    </source>
</evidence>
<dbReference type="GO" id="GO:0005085">
    <property type="term" value="F:guanyl-nucleotide exchange factor activity"/>
    <property type="evidence" value="ECO:0007669"/>
    <property type="project" value="TreeGrafter"/>
</dbReference>
<feature type="compositionally biased region" description="Pro residues" evidence="10">
    <location>
        <begin position="224"/>
        <end position="235"/>
    </location>
</feature>